<evidence type="ECO:0000256" key="4">
    <source>
        <dbReference type="ARBA" id="ARBA00022692"/>
    </source>
</evidence>
<evidence type="ECO:0000256" key="5">
    <source>
        <dbReference type="ARBA" id="ARBA00022927"/>
    </source>
</evidence>
<feature type="transmembrane region" description="Helical" evidence="10">
    <location>
        <begin position="111"/>
        <end position="139"/>
    </location>
</feature>
<feature type="compositionally biased region" description="Pro residues" evidence="9">
    <location>
        <begin position="220"/>
        <end position="236"/>
    </location>
</feature>
<evidence type="ECO:0000256" key="9">
    <source>
        <dbReference type="SAM" id="MobiDB-lite"/>
    </source>
</evidence>
<evidence type="ECO:0000256" key="1">
    <source>
        <dbReference type="ARBA" id="ARBA00004651"/>
    </source>
</evidence>
<comment type="caution">
    <text evidence="12">The sequence shown here is derived from an EMBL/GenBank/DDBJ whole genome shotgun (WGS) entry which is preliminary data.</text>
</comment>
<dbReference type="GO" id="GO:0017038">
    <property type="term" value="P:protein import"/>
    <property type="evidence" value="ECO:0007669"/>
    <property type="project" value="TreeGrafter"/>
</dbReference>
<organism evidence="12">
    <name type="scientific">candidate division WOR-3 bacterium</name>
    <dbReference type="NCBI Taxonomy" id="2052148"/>
    <lineage>
        <taxon>Bacteria</taxon>
        <taxon>Bacteria division WOR-3</taxon>
    </lineage>
</organism>
<dbReference type="EMBL" id="DSBX01000207">
    <property type="protein sequence ID" value="HDQ99734.1"/>
    <property type="molecule type" value="Genomic_DNA"/>
</dbReference>
<gene>
    <name evidence="12" type="ORF">ENN51_05575</name>
</gene>
<dbReference type="PANTHER" id="PTHR30625:SF15">
    <property type="entry name" value="BIOPOLYMER TRANSPORT PROTEIN EXBB"/>
    <property type="match status" value="1"/>
</dbReference>
<feature type="region of interest" description="Disordered" evidence="9">
    <location>
        <begin position="211"/>
        <end position="245"/>
    </location>
</feature>
<feature type="transmembrane region" description="Helical" evidence="10">
    <location>
        <begin position="16"/>
        <end position="37"/>
    </location>
</feature>
<name>A0A7V0T5U0_UNCW3</name>
<accession>A0A7V0T5U0</accession>
<evidence type="ECO:0000256" key="2">
    <source>
        <dbReference type="ARBA" id="ARBA00022448"/>
    </source>
</evidence>
<protein>
    <submittedName>
        <fullName evidence="12">MotA/TolQ/ExbB proton channel family protein</fullName>
    </submittedName>
</protein>
<evidence type="ECO:0000256" key="10">
    <source>
        <dbReference type="SAM" id="Phobius"/>
    </source>
</evidence>
<comment type="subcellular location">
    <subcellularLocation>
        <location evidence="1">Cell membrane</location>
        <topology evidence="1">Multi-pass membrane protein</topology>
    </subcellularLocation>
    <subcellularLocation>
        <location evidence="8">Membrane</location>
        <topology evidence="8">Multi-pass membrane protein</topology>
    </subcellularLocation>
</comment>
<dbReference type="InterPro" id="IPR002898">
    <property type="entry name" value="MotA_ExbB_proton_chnl"/>
</dbReference>
<evidence type="ECO:0000313" key="12">
    <source>
        <dbReference type="EMBL" id="HDQ99734.1"/>
    </source>
</evidence>
<comment type="similarity">
    <text evidence="8">Belongs to the exbB/tolQ family.</text>
</comment>
<keyword evidence="2 8" id="KW-0813">Transport</keyword>
<keyword evidence="3" id="KW-1003">Cell membrane</keyword>
<evidence type="ECO:0000259" key="11">
    <source>
        <dbReference type="Pfam" id="PF01618"/>
    </source>
</evidence>
<keyword evidence="5 8" id="KW-0653">Protein transport</keyword>
<evidence type="ECO:0000256" key="8">
    <source>
        <dbReference type="RuleBase" id="RU004057"/>
    </source>
</evidence>
<keyword evidence="7 10" id="KW-0472">Membrane</keyword>
<dbReference type="GO" id="GO:0005886">
    <property type="term" value="C:plasma membrane"/>
    <property type="evidence" value="ECO:0007669"/>
    <property type="project" value="UniProtKB-SubCell"/>
</dbReference>
<dbReference type="Proteomes" id="UP000885672">
    <property type="component" value="Unassembled WGS sequence"/>
</dbReference>
<keyword evidence="6 10" id="KW-1133">Transmembrane helix</keyword>
<evidence type="ECO:0000256" key="7">
    <source>
        <dbReference type="ARBA" id="ARBA00023136"/>
    </source>
</evidence>
<feature type="domain" description="MotA/TolQ/ExbB proton channel" evidence="11">
    <location>
        <begin position="88"/>
        <end position="192"/>
    </location>
</feature>
<dbReference type="AlphaFoldDB" id="A0A7V0T5U0"/>
<reference evidence="12" key="1">
    <citation type="journal article" date="2020" name="mSystems">
        <title>Genome- and Community-Level Interaction Insights into Carbon Utilization and Element Cycling Functions of Hydrothermarchaeota in Hydrothermal Sediment.</title>
        <authorList>
            <person name="Zhou Z."/>
            <person name="Liu Y."/>
            <person name="Xu W."/>
            <person name="Pan J."/>
            <person name="Luo Z.H."/>
            <person name="Li M."/>
        </authorList>
    </citation>
    <scope>NUCLEOTIDE SEQUENCE [LARGE SCALE GENOMIC DNA]</scope>
    <source>
        <strain evidence="12">SpSt-1182</strain>
    </source>
</reference>
<evidence type="ECO:0000256" key="6">
    <source>
        <dbReference type="ARBA" id="ARBA00022989"/>
    </source>
</evidence>
<sequence length="245" mass="26149">MIMGKPLLQIFLDSPIMLVLLAASIAALALVIERLIYFTRNRFDPSRGLIEVRTRIRNSGVEDALAWARTLKNPLGRLYVLALENLSLSGDEVSDLLYSTILEERVKFERLLGGLGTLANAATLLGLLGTVTGLIQAFGNIAATGSGGPAVVSGGIAEALLTTAFGLIIGIPTLFCYNYFSKKAADTTMVLESTTDRFMVMLERYKRAAGVGAETKPAPQATPAPAPKPTPQPAPQPAKADGWEF</sequence>
<dbReference type="Pfam" id="PF01618">
    <property type="entry name" value="MotA_ExbB"/>
    <property type="match status" value="1"/>
</dbReference>
<evidence type="ECO:0000256" key="3">
    <source>
        <dbReference type="ARBA" id="ARBA00022475"/>
    </source>
</evidence>
<feature type="transmembrane region" description="Helical" evidence="10">
    <location>
        <begin position="159"/>
        <end position="180"/>
    </location>
</feature>
<keyword evidence="4 10" id="KW-0812">Transmembrane</keyword>
<dbReference type="InterPro" id="IPR050790">
    <property type="entry name" value="ExbB/TolQ_transport"/>
</dbReference>
<proteinExistence type="inferred from homology"/>
<dbReference type="PANTHER" id="PTHR30625">
    <property type="entry name" value="PROTEIN TOLQ"/>
    <property type="match status" value="1"/>
</dbReference>